<feature type="signal peptide" evidence="1">
    <location>
        <begin position="1"/>
        <end position="20"/>
    </location>
</feature>
<dbReference type="SUPFAM" id="SSF55797">
    <property type="entry name" value="PR-1-like"/>
    <property type="match status" value="2"/>
</dbReference>
<reference evidence="3 4" key="1">
    <citation type="submission" date="2019-10" db="EMBL/GenBank/DDBJ databases">
        <title>Assembly and Annotation for the nematode Trichostrongylus colubriformis.</title>
        <authorList>
            <person name="Martin J."/>
        </authorList>
    </citation>
    <scope>NUCLEOTIDE SEQUENCE [LARGE SCALE GENOMIC DNA]</scope>
    <source>
        <strain evidence="3">G859</strain>
        <tissue evidence="3">Whole worm</tissue>
    </source>
</reference>
<dbReference type="PROSITE" id="PS01009">
    <property type="entry name" value="CRISP_1"/>
    <property type="match status" value="1"/>
</dbReference>
<proteinExistence type="predicted"/>
<feature type="chain" id="PRO_5042854985" evidence="1">
    <location>
        <begin position="21"/>
        <end position="388"/>
    </location>
</feature>
<gene>
    <name evidence="3" type="ORF">GCK32_012208</name>
</gene>
<dbReference type="InterPro" id="IPR002413">
    <property type="entry name" value="V5_allergen-like"/>
</dbReference>
<feature type="domain" description="SCP" evidence="2">
    <location>
        <begin position="36"/>
        <end position="187"/>
    </location>
</feature>
<dbReference type="Gene3D" id="3.40.33.10">
    <property type="entry name" value="CAP"/>
    <property type="match status" value="2"/>
</dbReference>
<keyword evidence="1" id="KW-0732">Signal</keyword>
<name>A0AAN8F8P9_TRICO</name>
<dbReference type="Pfam" id="PF00188">
    <property type="entry name" value="CAP"/>
    <property type="match status" value="2"/>
</dbReference>
<dbReference type="Proteomes" id="UP001331761">
    <property type="component" value="Unassembled WGS sequence"/>
</dbReference>
<dbReference type="CDD" id="cd05380">
    <property type="entry name" value="CAP_euk"/>
    <property type="match status" value="2"/>
</dbReference>
<evidence type="ECO:0000313" key="3">
    <source>
        <dbReference type="EMBL" id="KAK5974272.1"/>
    </source>
</evidence>
<dbReference type="SMART" id="SM00198">
    <property type="entry name" value="SCP"/>
    <property type="match status" value="2"/>
</dbReference>
<dbReference type="InterPro" id="IPR035940">
    <property type="entry name" value="CAP_sf"/>
</dbReference>
<dbReference type="InterPro" id="IPR014044">
    <property type="entry name" value="CAP_dom"/>
</dbReference>
<sequence length="388" mass="42761">MASSTILLLLFVLSVCDTCAYVRKRAVCANTELSDTIRNQILTFHNDARRRVANGVEPNKVGTLNPAKNMYKLEWDCTMEQQAQDALVSCPSGLGSWPNMAQNMMTWTSSAGFPNPGAQVNTTLNTWWGAAKLYGVTDTNNRYTTSSLYNFANMVFSETSKIGCAYKICNSNKLIFTCLYNGINKRKCQANSGMSDSVRQKFLELHNGYRSSLARGLEPDALGGYAPKAAKMLKMVYDCSVEASALRHASKCVYQHSTNDERPGLGENIYMTTALNFDKVKAATQSSQLWWNELKEYGVGPSNNLTMALWSRPNTQIGHYSQMAWETSYRLGCAVVHCSTFTYGVCQYGPAGNYLNRLIYTIGNPCTSDAGCPGSYTCSVAEGLCNVV</sequence>
<dbReference type="PANTHER" id="PTHR10334">
    <property type="entry name" value="CYSTEINE-RICH SECRETORY PROTEIN-RELATED"/>
    <property type="match status" value="1"/>
</dbReference>
<organism evidence="3 4">
    <name type="scientific">Trichostrongylus colubriformis</name>
    <name type="common">Black scour worm</name>
    <dbReference type="NCBI Taxonomy" id="6319"/>
    <lineage>
        <taxon>Eukaryota</taxon>
        <taxon>Metazoa</taxon>
        <taxon>Ecdysozoa</taxon>
        <taxon>Nematoda</taxon>
        <taxon>Chromadorea</taxon>
        <taxon>Rhabditida</taxon>
        <taxon>Rhabditina</taxon>
        <taxon>Rhabditomorpha</taxon>
        <taxon>Strongyloidea</taxon>
        <taxon>Trichostrongylidae</taxon>
        <taxon>Trichostrongylus</taxon>
    </lineage>
</organism>
<dbReference type="EMBL" id="WIXE01014469">
    <property type="protein sequence ID" value="KAK5974272.1"/>
    <property type="molecule type" value="Genomic_DNA"/>
</dbReference>
<comment type="caution">
    <text evidence="3">The sequence shown here is derived from an EMBL/GenBank/DDBJ whole genome shotgun (WGS) entry which is preliminary data.</text>
</comment>
<evidence type="ECO:0000256" key="1">
    <source>
        <dbReference type="SAM" id="SignalP"/>
    </source>
</evidence>
<dbReference type="InterPro" id="IPR018244">
    <property type="entry name" value="Allrgn_V5/Tpx1_CS"/>
</dbReference>
<dbReference type="AlphaFoldDB" id="A0AAN8F8P9"/>
<evidence type="ECO:0000313" key="4">
    <source>
        <dbReference type="Proteomes" id="UP001331761"/>
    </source>
</evidence>
<feature type="domain" description="SCP" evidence="2">
    <location>
        <begin position="197"/>
        <end position="356"/>
    </location>
</feature>
<accession>A0AAN8F8P9</accession>
<dbReference type="GO" id="GO:0005576">
    <property type="term" value="C:extracellular region"/>
    <property type="evidence" value="ECO:0007669"/>
    <property type="project" value="InterPro"/>
</dbReference>
<dbReference type="PRINTS" id="PR00837">
    <property type="entry name" value="V5TPXLIKE"/>
</dbReference>
<protein>
    <submittedName>
        <fullName evidence="3">SCP domain-containing protein</fullName>
    </submittedName>
</protein>
<keyword evidence="4" id="KW-1185">Reference proteome</keyword>
<evidence type="ECO:0000259" key="2">
    <source>
        <dbReference type="SMART" id="SM00198"/>
    </source>
</evidence>
<dbReference type="PRINTS" id="PR00838">
    <property type="entry name" value="V5ALLERGEN"/>
</dbReference>
<dbReference type="InterPro" id="IPR001283">
    <property type="entry name" value="CRISP-related"/>
</dbReference>